<accession>A0ABU8BI37</accession>
<dbReference type="EMBL" id="JAZHRV010000001">
    <property type="protein sequence ID" value="MEH2558210.1"/>
    <property type="molecule type" value="Genomic_DNA"/>
</dbReference>
<reference evidence="1 2" key="1">
    <citation type="submission" date="2024-02" db="EMBL/GenBank/DDBJ databases">
        <title>Adaptive strategies in a cosmopolitan and abundant soil bacterium.</title>
        <authorList>
            <person name="Carini P."/>
        </authorList>
    </citation>
    <scope>NUCLEOTIDE SEQUENCE [LARGE SCALE GENOMIC DNA]</scope>
    <source>
        <strain evidence="1 2">AZCC 1608</strain>
    </source>
</reference>
<organism evidence="1 2">
    <name type="scientific">Bradyrhizobium algeriense</name>
    <dbReference type="NCBI Taxonomy" id="634784"/>
    <lineage>
        <taxon>Bacteria</taxon>
        <taxon>Pseudomonadati</taxon>
        <taxon>Pseudomonadota</taxon>
        <taxon>Alphaproteobacteria</taxon>
        <taxon>Hyphomicrobiales</taxon>
        <taxon>Nitrobacteraceae</taxon>
        <taxon>Bradyrhizobium</taxon>
    </lineage>
</organism>
<gene>
    <name evidence="1" type="ORF">V1286_005739</name>
</gene>
<evidence type="ECO:0000313" key="1">
    <source>
        <dbReference type="EMBL" id="MEH2558210.1"/>
    </source>
</evidence>
<proteinExistence type="predicted"/>
<sequence length="55" mass="5773">MVQYSALARPGMMLSTASEALQSGQFESTGVACRVCSGRGREIPPAVLRDSRTAA</sequence>
<name>A0ABU8BI37_9BRAD</name>
<protein>
    <submittedName>
        <fullName evidence="1">Uncharacterized protein</fullName>
    </submittedName>
</protein>
<dbReference type="Proteomes" id="UP001364224">
    <property type="component" value="Unassembled WGS sequence"/>
</dbReference>
<keyword evidence="2" id="KW-1185">Reference proteome</keyword>
<evidence type="ECO:0000313" key="2">
    <source>
        <dbReference type="Proteomes" id="UP001364224"/>
    </source>
</evidence>
<comment type="caution">
    <text evidence="1">The sequence shown here is derived from an EMBL/GenBank/DDBJ whole genome shotgun (WGS) entry which is preliminary data.</text>
</comment>